<dbReference type="EMBL" id="JBHTBS010000020">
    <property type="protein sequence ID" value="MFC7339559.1"/>
    <property type="molecule type" value="Genomic_DNA"/>
</dbReference>
<evidence type="ECO:0000313" key="1">
    <source>
        <dbReference type="EMBL" id="MFC7339559.1"/>
    </source>
</evidence>
<accession>A0ABW2LDY2</accession>
<gene>
    <name evidence="1" type="ORF">ACFQY0_20375</name>
</gene>
<comment type="caution">
    <text evidence="1">The sequence shown here is derived from an EMBL/GenBank/DDBJ whole genome shotgun (WGS) entry which is preliminary data.</text>
</comment>
<dbReference type="Proteomes" id="UP001596472">
    <property type="component" value="Unassembled WGS sequence"/>
</dbReference>
<name>A0ABW2LDY2_9BACT</name>
<protein>
    <submittedName>
        <fullName evidence="1">Uncharacterized protein</fullName>
    </submittedName>
</protein>
<evidence type="ECO:0000313" key="2">
    <source>
        <dbReference type="Proteomes" id="UP001596472"/>
    </source>
</evidence>
<proteinExistence type="predicted"/>
<keyword evidence="2" id="KW-1185">Reference proteome</keyword>
<dbReference type="RefSeq" id="WP_379716608.1">
    <property type="nucleotide sequence ID" value="NZ_JBHTBS010000020.1"/>
</dbReference>
<sequence>MKMKDRHAYRSFLEAMINRFEKASSDGLPADDEPLYLVRYGRDSSLALTTKRFVKHPVSLSLILKGEEGGKAAIAHLEEFDKRQALLSLLGEISSLRDEVLSEQVADPVKGGEPKGESVR</sequence>
<reference evidence="2" key="1">
    <citation type="journal article" date="2019" name="Int. J. Syst. Evol. Microbiol.">
        <title>The Global Catalogue of Microorganisms (GCM) 10K type strain sequencing project: providing services to taxonomists for standard genome sequencing and annotation.</title>
        <authorList>
            <consortium name="The Broad Institute Genomics Platform"/>
            <consortium name="The Broad Institute Genome Sequencing Center for Infectious Disease"/>
            <person name="Wu L."/>
            <person name="Ma J."/>
        </authorList>
    </citation>
    <scope>NUCLEOTIDE SEQUENCE [LARGE SCALE GENOMIC DNA]</scope>
    <source>
        <strain evidence="2">CGMCC 4.1467</strain>
    </source>
</reference>
<organism evidence="1 2">
    <name type="scientific">Haloferula chungangensis</name>
    <dbReference type="NCBI Taxonomy" id="1048331"/>
    <lineage>
        <taxon>Bacteria</taxon>
        <taxon>Pseudomonadati</taxon>
        <taxon>Verrucomicrobiota</taxon>
        <taxon>Verrucomicrobiia</taxon>
        <taxon>Verrucomicrobiales</taxon>
        <taxon>Verrucomicrobiaceae</taxon>
        <taxon>Haloferula</taxon>
    </lineage>
</organism>